<name>A0A2K3KJW2_TRIPR</name>
<protein>
    <submittedName>
        <fullName evidence="1">Uncharacterized protein</fullName>
    </submittedName>
</protein>
<reference evidence="1 2" key="2">
    <citation type="journal article" date="2017" name="Front. Plant Sci.">
        <title>Gene Classification and Mining of Molecular Markers Useful in Red Clover (Trifolium pratense) Breeding.</title>
        <authorList>
            <person name="Istvanek J."/>
            <person name="Dluhosova J."/>
            <person name="Dluhos P."/>
            <person name="Patkova L."/>
            <person name="Nedelnik J."/>
            <person name="Repkova J."/>
        </authorList>
    </citation>
    <scope>NUCLEOTIDE SEQUENCE [LARGE SCALE GENOMIC DNA]</scope>
    <source>
        <strain evidence="2">cv. Tatra</strain>
        <tissue evidence="1">Young leaves</tissue>
    </source>
</reference>
<feature type="non-terminal residue" evidence="1">
    <location>
        <position position="1"/>
    </location>
</feature>
<dbReference type="AlphaFoldDB" id="A0A2K3KJW2"/>
<dbReference type="EMBL" id="ASHM01195582">
    <property type="protein sequence ID" value="PNX66574.1"/>
    <property type="molecule type" value="Genomic_DNA"/>
</dbReference>
<proteinExistence type="predicted"/>
<evidence type="ECO:0000313" key="2">
    <source>
        <dbReference type="Proteomes" id="UP000236291"/>
    </source>
</evidence>
<organism evidence="1 2">
    <name type="scientific">Trifolium pratense</name>
    <name type="common">Red clover</name>
    <dbReference type="NCBI Taxonomy" id="57577"/>
    <lineage>
        <taxon>Eukaryota</taxon>
        <taxon>Viridiplantae</taxon>
        <taxon>Streptophyta</taxon>
        <taxon>Embryophyta</taxon>
        <taxon>Tracheophyta</taxon>
        <taxon>Spermatophyta</taxon>
        <taxon>Magnoliopsida</taxon>
        <taxon>eudicotyledons</taxon>
        <taxon>Gunneridae</taxon>
        <taxon>Pentapetalae</taxon>
        <taxon>rosids</taxon>
        <taxon>fabids</taxon>
        <taxon>Fabales</taxon>
        <taxon>Fabaceae</taxon>
        <taxon>Papilionoideae</taxon>
        <taxon>50 kb inversion clade</taxon>
        <taxon>NPAAA clade</taxon>
        <taxon>Hologalegina</taxon>
        <taxon>IRL clade</taxon>
        <taxon>Trifolieae</taxon>
        <taxon>Trifolium</taxon>
    </lineage>
</organism>
<evidence type="ECO:0000313" key="1">
    <source>
        <dbReference type="EMBL" id="PNX66574.1"/>
    </source>
</evidence>
<accession>A0A2K3KJW2</accession>
<reference evidence="1 2" key="1">
    <citation type="journal article" date="2014" name="Am. J. Bot.">
        <title>Genome assembly and annotation for red clover (Trifolium pratense; Fabaceae).</title>
        <authorList>
            <person name="Istvanek J."/>
            <person name="Jaros M."/>
            <person name="Krenek A."/>
            <person name="Repkova J."/>
        </authorList>
    </citation>
    <scope>NUCLEOTIDE SEQUENCE [LARGE SCALE GENOMIC DNA]</scope>
    <source>
        <strain evidence="2">cv. Tatra</strain>
        <tissue evidence="1">Young leaves</tissue>
    </source>
</reference>
<sequence>SSDISKNGVFFCFLARNDADDVAASGKASFASEFL</sequence>
<gene>
    <name evidence="1" type="ORF">L195_g063117</name>
</gene>
<dbReference type="Proteomes" id="UP000236291">
    <property type="component" value="Unassembled WGS sequence"/>
</dbReference>
<comment type="caution">
    <text evidence="1">The sequence shown here is derived from an EMBL/GenBank/DDBJ whole genome shotgun (WGS) entry which is preliminary data.</text>
</comment>